<keyword evidence="16" id="KW-1185">Reference proteome</keyword>
<evidence type="ECO:0000256" key="2">
    <source>
        <dbReference type="ARBA" id="ARBA00009592"/>
    </source>
</evidence>
<evidence type="ECO:0000256" key="6">
    <source>
        <dbReference type="ARBA" id="ARBA00022729"/>
    </source>
</evidence>
<dbReference type="SUPFAM" id="SSF52058">
    <property type="entry name" value="L domain-like"/>
    <property type="match status" value="2"/>
</dbReference>
<keyword evidence="11" id="KW-0325">Glycoprotein</keyword>
<dbReference type="FunFam" id="3.80.10.10:FF:000649">
    <property type="entry name" value="Leucine Rich Repeat family protein"/>
    <property type="match status" value="1"/>
</dbReference>
<keyword evidence="6" id="KW-0732">Signal</keyword>
<name>A0AAN9KJ40_CLITE</name>
<dbReference type="FunFam" id="3.80.10.10:FF:000213">
    <property type="entry name" value="Tyrosine-sulfated glycopeptide receptor 1"/>
    <property type="match status" value="1"/>
</dbReference>
<organism evidence="15 16">
    <name type="scientific">Clitoria ternatea</name>
    <name type="common">Butterfly pea</name>
    <dbReference type="NCBI Taxonomy" id="43366"/>
    <lineage>
        <taxon>Eukaryota</taxon>
        <taxon>Viridiplantae</taxon>
        <taxon>Streptophyta</taxon>
        <taxon>Embryophyta</taxon>
        <taxon>Tracheophyta</taxon>
        <taxon>Spermatophyta</taxon>
        <taxon>Magnoliopsida</taxon>
        <taxon>eudicotyledons</taxon>
        <taxon>Gunneridae</taxon>
        <taxon>Pentapetalae</taxon>
        <taxon>rosids</taxon>
        <taxon>fabids</taxon>
        <taxon>Fabales</taxon>
        <taxon>Fabaceae</taxon>
        <taxon>Papilionoideae</taxon>
        <taxon>50 kb inversion clade</taxon>
        <taxon>NPAAA clade</taxon>
        <taxon>indigoferoid/millettioid clade</taxon>
        <taxon>Phaseoleae</taxon>
        <taxon>Clitoria</taxon>
    </lineage>
</organism>
<evidence type="ECO:0000256" key="11">
    <source>
        <dbReference type="ARBA" id="ARBA00023180"/>
    </source>
</evidence>
<dbReference type="PROSITE" id="PS51450">
    <property type="entry name" value="LRR"/>
    <property type="match status" value="1"/>
</dbReference>
<dbReference type="InterPro" id="IPR003591">
    <property type="entry name" value="Leu-rich_rpt_typical-subtyp"/>
</dbReference>
<evidence type="ECO:0000256" key="4">
    <source>
        <dbReference type="ARBA" id="ARBA00022614"/>
    </source>
</evidence>
<comment type="subcellular location">
    <subcellularLocation>
        <location evidence="1">Cell membrane</location>
        <topology evidence="1">Single-pass type I membrane protein</topology>
    </subcellularLocation>
</comment>
<keyword evidence="7" id="KW-0677">Repeat</keyword>
<evidence type="ECO:0000313" key="15">
    <source>
        <dbReference type="EMBL" id="KAK7316689.1"/>
    </source>
</evidence>
<keyword evidence="8 12" id="KW-1133">Transmembrane helix</keyword>
<evidence type="ECO:0000256" key="10">
    <source>
        <dbReference type="ARBA" id="ARBA00023170"/>
    </source>
</evidence>
<dbReference type="InterPro" id="IPR001611">
    <property type="entry name" value="Leu-rich_rpt"/>
</dbReference>
<evidence type="ECO:0000256" key="7">
    <source>
        <dbReference type="ARBA" id="ARBA00022737"/>
    </source>
</evidence>
<keyword evidence="10" id="KW-0675">Receptor</keyword>
<dbReference type="Pfam" id="PF13855">
    <property type="entry name" value="LRR_8"/>
    <property type="match status" value="1"/>
</dbReference>
<dbReference type="AlphaFoldDB" id="A0AAN9KJ40"/>
<keyword evidence="9 12" id="KW-0472">Membrane</keyword>
<evidence type="ECO:0000259" key="14">
    <source>
        <dbReference type="Pfam" id="PF23598"/>
    </source>
</evidence>
<comment type="caution">
    <text evidence="15">The sequence shown here is derived from an EMBL/GenBank/DDBJ whole genome shotgun (WGS) entry which is preliminary data.</text>
</comment>
<dbReference type="GO" id="GO:0005886">
    <property type="term" value="C:plasma membrane"/>
    <property type="evidence" value="ECO:0007669"/>
    <property type="project" value="UniProtKB-SubCell"/>
</dbReference>
<dbReference type="SMART" id="SM00369">
    <property type="entry name" value="LRR_TYP"/>
    <property type="match status" value="7"/>
</dbReference>
<gene>
    <name evidence="15" type="ORF">RJT34_00339</name>
</gene>
<keyword evidence="3" id="KW-1003">Cell membrane</keyword>
<feature type="domain" description="Disease resistance R13L4/SHOC-2-like LRR" evidence="14">
    <location>
        <begin position="178"/>
        <end position="387"/>
    </location>
</feature>
<feature type="domain" description="Leucine-rich repeat-containing N-terminal plant-type" evidence="13">
    <location>
        <begin position="12"/>
        <end position="49"/>
    </location>
</feature>
<evidence type="ECO:0000256" key="12">
    <source>
        <dbReference type="SAM" id="Phobius"/>
    </source>
</evidence>
<sequence length="740" mass="83831">MCSSHKLVRCNKKDRTTLLTFKQGVTDNFNRLSSWSTQHDCCAWQGVHCHNITGRVTKLHLQFNRLAGECNLSLLLGLVFLQFLDLSFNSFHAISIHDNFTASSLQYLDISYQSHTIHIDNLQWLSRLSSINYLNLALIDLHKETNWLQLLAMLPSLSELHLSSCELNNILPSLNSVNLTSLKTLDLSDNNLHTELPKWLLNLSDISYLDLSNNPLKGSIPERIGQLEHLQLLDLSYNMFSGIIPSSALGNLSSLVTLRIGSNSFSGAISETTFFKLSNLEVLDLSNSTFAFHLDPIWSPPFQLRTLDLGNTNQGPHLPEWIYTQKSLQYLDISSSGLSLVDWDKFGRIVQDIEYLVLSNNSISGDISNITFNNISSIDLNHNNFNGQLPNIMSTKVDWVDLSYNSFSGTMPNNWKSWKDLELINLWSNNLSGELSMDLSSFKKLGVLNLGKNEFFGNIPINLPQYLQALILRFNRFEGNIPQQIFNLSLLFYLDLAHNRLSGFIPQCVYNITEMVDEDLATGHGIYTSYKIDVFTKGHDYEISFDLWHRTIDLSVNNLSGEIPSSLYGLILVHTLNLSYNHLTGTIQKEIEGMKALESLDLSNNMLIGEIPASMATMSFIDYLNLSCNNFSGQIPIGTQLQSFDASSYIGNPELCGAPLRNCAAKEENGKHVYMDARNEENRESFYVGMSVGFAVAFWGTCGSLLLIRRWRHSYYRLVDQLWDQLYVTFIVTFNHFFSN</sequence>
<evidence type="ECO:0000256" key="3">
    <source>
        <dbReference type="ARBA" id="ARBA00022475"/>
    </source>
</evidence>
<dbReference type="InterPro" id="IPR046956">
    <property type="entry name" value="RLP23-like"/>
</dbReference>
<evidence type="ECO:0000256" key="1">
    <source>
        <dbReference type="ARBA" id="ARBA00004251"/>
    </source>
</evidence>
<dbReference type="Pfam" id="PF08263">
    <property type="entry name" value="LRRNT_2"/>
    <property type="match status" value="1"/>
</dbReference>
<evidence type="ECO:0008006" key="17">
    <source>
        <dbReference type="Google" id="ProtNLM"/>
    </source>
</evidence>
<dbReference type="Pfam" id="PF23598">
    <property type="entry name" value="LRR_14"/>
    <property type="match status" value="1"/>
</dbReference>
<evidence type="ECO:0000256" key="8">
    <source>
        <dbReference type="ARBA" id="ARBA00022989"/>
    </source>
</evidence>
<evidence type="ECO:0000313" key="16">
    <source>
        <dbReference type="Proteomes" id="UP001359559"/>
    </source>
</evidence>
<keyword evidence="4" id="KW-0433">Leucine-rich repeat</keyword>
<evidence type="ECO:0000256" key="9">
    <source>
        <dbReference type="ARBA" id="ARBA00023136"/>
    </source>
</evidence>
<dbReference type="EMBL" id="JAYKXN010000001">
    <property type="protein sequence ID" value="KAK7316689.1"/>
    <property type="molecule type" value="Genomic_DNA"/>
</dbReference>
<comment type="similarity">
    <text evidence="2">Belongs to the RLP family.</text>
</comment>
<reference evidence="15 16" key="1">
    <citation type="submission" date="2024-01" db="EMBL/GenBank/DDBJ databases">
        <title>The genomes of 5 underutilized Papilionoideae crops provide insights into root nodulation and disease resistance.</title>
        <authorList>
            <person name="Yuan L."/>
        </authorList>
    </citation>
    <scope>NUCLEOTIDE SEQUENCE [LARGE SCALE GENOMIC DNA]</scope>
    <source>
        <strain evidence="15">LY-2023</strain>
        <tissue evidence="15">Leaf</tissue>
    </source>
</reference>
<dbReference type="InterPro" id="IPR032675">
    <property type="entry name" value="LRR_dom_sf"/>
</dbReference>
<protein>
    <recommendedName>
        <fullName evidence="17">Leucine-rich repeat-containing N-terminal plant-type domain-containing protein</fullName>
    </recommendedName>
</protein>
<evidence type="ECO:0000259" key="13">
    <source>
        <dbReference type="Pfam" id="PF08263"/>
    </source>
</evidence>
<feature type="transmembrane region" description="Helical" evidence="12">
    <location>
        <begin position="686"/>
        <end position="708"/>
    </location>
</feature>
<dbReference type="Gene3D" id="3.80.10.10">
    <property type="entry name" value="Ribonuclease Inhibitor"/>
    <property type="match status" value="3"/>
</dbReference>
<accession>A0AAN9KJ40</accession>
<dbReference type="InterPro" id="IPR055414">
    <property type="entry name" value="LRR_R13L4/SHOC2-like"/>
</dbReference>
<proteinExistence type="inferred from homology"/>
<keyword evidence="5 12" id="KW-0812">Transmembrane</keyword>
<dbReference type="PANTHER" id="PTHR48063:SF52">
    <property type="entry name" value="LRR RECEPTOR-LIKE KINASE FAMILY PROTEIN"/>
    <property type="match status" value="1"/>
</dbReference>
<dbReference type="Proteomes" id="UP001359559">
    <property type="component" value="Unassembled WGS sequence"/>
</dbReference>
<dbReference type="Pfam" id="PF00560">
    <property type="entry name" value="LRR_1"/>
    <property type="match status" value="1"/>
</dbReference>
<dbReference type="PANTHER" id="PTHR48063">
    <property type="entry name" value="LRR RECEPTOR-LIKE KINASE"/>
    <property type="match status" value="1"/>
</dbReference>
<evidence type="ECO:0000256" key="5">
    <source>
        <dbReference type="ARBA" id="ARBA00022692"/>
    </source>
</evidence>
<dbReference type="InterPro" id="IPR013210">
    <property type="entry name" value="LRR_N_plant-typ"/>
</dbReference>